<gene>
    <name evidence="2" type="ORF">M2350_001963</name>
</gene>
<name>A0ABT2ENM4_9BACT</name>
<dbReference type="Proteomes" id="UP001204798">
    <property type="component" value="Unassembled WGS sequence"/>
</dbReference>
<keyword evidence="3" id="KW-1185">Reference proteome</keyword>
<dbReference type="EMBL" id="JANUCP010000003">
    <property type="protein sequence ID" value="MCS3919550.1"/>
    <property type="molecule type" value="Genomic_DNA"/>
</dbReference>
<reference evidence="2 3" key="1">
    <citation type="submission" date="2022-08" db="EMBL/GenBank/DDBJ databases">
        <title>Bacterial and archaeal communities from various locations to study Microbial Dark Matter (Phase II).</title>
        <authorList>
            <person name="Stepanauskas R."/>
        </authorList>
    </citation>
    <scope>NUCLEOTIDE SEQUENCE [LARGE SCALE GENOMIC DNA]</scope>
    <source>
        <strain evidence="2 3">PD1</strain>
    </source>
</reference>
<comment type="caution">
    <text evidence="2">The sequence shown here is derived from an EMBL/GenBank/DDBJ whole genome shotgun (WGS) entry which is preliminary data.</text>
</comment>
<feature type="region of interest" description="Disordered" evidence="1">
    <location>
        <begin position="247"/>
        <end position="266"/>
    </location>
</feature>
<organism evidence="2 3">
    <name type="scientific">Candidatus Fervidibacter sacchari</name>
    <dbReference type="NCBI Taxonomy" id="1448929"/>
    <lineage>
        <taxon>Bacteria</taxon>
        <taxon>Candidatus Fervidibacterota</taxon>
        <taxon>Candidatus Fervidibacter</taxon>
    </lineage>
</organism>
<evidence type="ECO:0000313" key="3">
    <source>
        <dbReference type="Proteomes" id="UP001204798"/>
    </source>
</evidence>
<dbReference type="RefSeq" id="WP_018195211.1">
    <property type="nucleotide sequence ID" value="NZ_CP130454.1"/>
</dbReference>
<proteinExistence type="predicted"/>
<feature type="compositionally biased region" description="Basic residues" evidence="1">
    <location>
        <begin position="250"/>
        <end position="266"/>
    </location>
</feature>
<sequence>MLHNYLSLLKRVRVLLFDCDGDNVKDLGQKWLKSHFQPNEVGVLPSNNSADFGITVNYPQASTARVFTELSPDVPARVRDAIVLSSCYIAPLVVLGDKSWEHLSPYVLWVRRVARLPDEAETLRILGLARDAEAQWFPMAREAFHAILDYIHGDLQPDAIDILLEKRRIQVTQEAERLFNTAGRSEQGYPLVFVADPLRLIAIWLQKMKRSLLAELPWDEFVSAGLGFAVGVVIAPENLRRFLRQEQQEKRHHVHHRTQLQRNRHR</sequence>
<protein>
    <submittedName>
        <fullName evidence="2">Uncharacterized protein</fullName>
    </submittedName>
</protein>
<accession>A0ABT2ENM4</accession>
<evidence type="ECO:0000256" key="1">
    <source>
        <dbReference type="SAM" id="MobiDB-lite"/>
    </source>
</evidence>
<evidence type="ECO:0000313" key="2">
    <source>
        <dbReference type="EMBL" id="MCS3919550.1"/>
    </source>
</evidence>